<dbReference type="PANTHER" id="PTHR17490:SF18">
    <property type="entry name" value="THREONYLCARBAMOYL-AMP SYNTHASE"/>
    <property type="match status" value="1"/>
</dbReference>
<reference evidence="11 12" key="1">
    <citation type="submission" date="2018-08" db="EMBL/GenBank/DDBJ databases">
        <authorList>
            <person name="Khan S.A."/>
        </authorList>
    </citation>
    <scope>NUCLEOTIDE SEQUENCE [LARGE SCALE GENOMIC DNA]</scope>
    <source>
        <strain evidence="11 12">GTF-13</strain>
    </source>
</reference>
<evidence type="ECO:0000259" key="10">
    <source>
        <dbReference type="PROSITE" id="PS51163"/>
    </source>
</evidence>
<feature type="domain" description="YrdC-like" evidence="10">
    <location>
        <begin position="2"/>
        <end position="185"/>
    </location>
</feature>
<evidence type="ECO:0000256" key="7">
    <source>
        <dbReference type="ARBA" id="ARBA00022840"/>
    </source>
</evidence>
<dbReference type="FunFam" id="3.90.870.10:FF:000004">
    <property type="entry name" value="Threonylcarbamoyl-AMP synthase"/>
    <property type="match status" value="1"/>
</dbReference>
<dbReference type="Pfam" id="PF01300">
    <property type="entry name" value="Sua5_yciO_yrdC"/>
    <property type="match status" value="1"/>
</dbReference>
<name>A0A3P3VJS4_9GAMM</name>
<evidence type="ECO:0000313" key="12">
    <source>
        <dbReference type="Proteomes" id="UP000280792"/>
    </source>
</evidence>
<evidence type="ECO:0000256" key="9">
    <source>
        <dbReference type="HAMAP-Rule" id="MF_01852"/>
    </source>
</evidence>
<dbReference type="GO" id="GO:0002949">
    <property type="term" value="P:tRNA threonylcarbamoyladenosine modification"/>
    <property type="evidence" value="ECO:0007669"/>
    <property type="project" value="UniProtKB-UniRule"/>
</dbReference>
<dbReference type="EMBL" id="QWEZ01000002">
    <property type="protein sequence ID" value="RRJ82577.1"/>
    <property type="molecule type" value="Genomic_DNA"/>
</dbReference>
<evidence type="ECO:0000256" key="5">
    <source>
        <dbReference type="ARBA" id="ARBA00022695"/>
    </source>
</evidence>
<organism evidence="11 12">
    <name type="scientific">Aestuariirhabdus litorea</name>
    <dbReference type="NCBI Taxonomy" id="2528527"/>
    <lineage>
        <taxon>Bacteria</taxon>
        <taxon>Pseudomonadati</taxon>
        <taxon>Pseudomonadota</taxon>
        <taxon>Gammaproteobacteria</taxon>
        <taxon>Oceanospirillales</taxon>
        <taxon>Aestuariirhabdaceae</taxon>
        <taxon>Aestuariirhabdus</taxon>
    </lineage>
</organism>
<dbReference type="GO" id="GO:0006450">
    <property type="term" value="P:regulation of translational fidelity"/>
    <property type="evidence" value="ECO:0007669"/>
    <property type="project" value="TreeGrafter"/>
</dbReference>
<evidence type="ECO:0000256" key="8">
    <source>
        <dbReference type="ARBA" id="ARBA00048366"/>
    </source>
</evidence>
<comment type="caution">
    <text evidence="11">The sequence shown here is derived from an EMBL/GenBank/DDBJ whole genome shotgun (WGS) entry which is preliminary data.</text>
</comment>
<dbReference type="Proteomes" id="UP000280792">
    <property type="component" value="Unassembled WGS sequence"/>
</dbReference>
<evidence type="ECO:0000256" key="6">
    <source>
        <dbReference type="ARBA" id="ARBA00022741"/>
    </source>
</evidence>
<evidence type="ECO:0000256" key="2">
    <source>
        <dbReference type="ARBA" id="ARBA00022490"/>
    </source>
</evidence>
<evidence type="ECO:0000313" key="11">
    <source>
        <dbReference type="EMBL" id="RRJ82577.1"/>
    </source>
</evidence>
<gene>
    <name evidence="9" type="primary">tsaC</name>
    <name evidence="11" type="ORF">D0544_11970</name>
</gene>
<comment type="subcellular location">
    <subcellularLocation>
        <location evidence="1 9">Cytoplasm</location>
    </subcellularLocation>
</comment>
<dbReference type="GO" id="GO:0000049">
    <property type="term" value="F:tRNA binding"/>
    <property type="evidence" value="ECO:0007669"/>
    <property type="project" value="TreeGrafter"/>
</dbReference>
<dbReference type="InterPro" id="IPR017945">
    <property type="entry name" value="DHBP_synth_RibB-like_a/b_dom"/>
</dbReference>
<comment type="similarity">
    <text evidence="9">Belongs to the SUA5 family. TsaC subfamily.</text>
</comment>
<dbReference type="Gene3D" id="3.90.870.10">
    <property type="entry name" value="DHBP synthase"/>
    <property type="match status" value="1"/>
</dbReference>
<dbReference type="RefSeq" id="WP_125016438.1">
    <property type="nucleotide sequence ID" value="NZ_QWEZ01000002.1"/>
</dbReference>
<keyword evidence="2 9" id="KW-0963">Cytoplasm</keyword>
<comment type="function">
    <text evidence="9">Required for the formation of a threonylcarbamoyl group on adenosine at position 37 (t(6)A37) in tRNAs that read codons beginning with adenine. Catalyzes the conversion of L-threonine, HCO(3)(-)/CO(2) and ATP to give threonylcarbamoyl-AMP (TC-AMP) as the acyladenylate intermediate, with the release of diphosphate.</text>
</comment>
<dbReference type="EC" id="2.7.7.87" evidence="9"/>
<dbReference type="GO" id="GO:0005737">
    <property type="term" value="C:cytoplasm"/>
    <property type="evidence" value="ECO:0007669"/>
    <property type="project" value="UniProtKB-SubCell"/>
</dbReference>
<keyword evidence="4 9" id="KW-0819">tRNA processing</keyword>
<keyword evidence="5 9" id="KW-0548">Nucleotidyltransferase</keyword>
<evidence type="ECO:0000256" key="3">
    <source>
        <dbReference type="ARBA" id="ARBA00022679"/>
    </source>
</evidence>
<accession>A0A3P3VJS4</accession>
<keyword evidence="12" id="KW-1185">Reference proteome</keyword>
<reference evidence="11 12" key="2">
    <citation type="submission" date="2018-12" db="EMBL/GenBank/DDBJ databases">
        <title>Simiduia agarivorans gen. nov., sp. nov., a marine, agarolytic bacterium isolated from shallow coastal water from Keelung, Taiwan.</title>
        <authorList>
            <person name="Shieh W.Y."/>
        </authorList>
    </citation>
    <scope>NUCLEOTIDE SEQUENCE [LARGE SCALE GENOMIC DNA]</scope>
    <source>
        <strain evidence="11 12">GTF-13</strain>
    </source>
</reference>
<dbReference type="InterPro" id="IPR023535">
    <property type="entry name" value="TC-AMP_synthase"/>
</dbReference>
<keyword evidence="3 9" id="KW-0808">Transferase</keyword>
<dbReference type="GO" id="GO:0061710">
    <property type="term" value="F:L-threonylcarbamoyladenylate synthase"/>
    <property type="evidence" value="ECO:0007669"/>
    <property type="project" value="UniProtKB-EC"/>
</dbReference>
<protein>
    <recommendedName>
        <fullName evidence="9">Threonylcarbamoyl-AMP synthase</fullName>
        <shortName evidence="9">TC-AMP synthase</shortName>
        <ecNumber evidence="9">2.7.7.87</ecNumber>
    </recommendedName>
    <alternativeName>
        <fullName evidence="9">L-threonylcarbamoyladenylate synthase</fullName>
    </alternativeName>
    <alternativeName>
        <fullName evidence="9">t(6)A37 threonylcarbamoyladenosine biosynthesis protein TsaC</fullName>
    </alternativeName>
    <alternativeName>
        <fullName evidence="9">tRNA threonylcarbamoyladenosine biosynthesis protein TsaC</fullName>
    </alternativeName>
</protein>
<dbReference type="SUPFAM" id="SSF55821">
    <property type="entry name" value="YrdC/RibB"/>
    <property type="match status" value="1"/>
</dbReference>
<dbReference type="AlphaFoldDB" id="A0A3P3VJS4"/>
<proteinExistence type="inferred from homology"/>
<dbReference type="InterPro" id="IPR050156">
    <property type="entry name" value="TC-AMP_synthase_SUA5"/>
</dbReference>
<evidence type="ECO:0000256" key="1">
    <source>
        <dbReference type="ARBA" id="ARBA00004496"/>
    </source>
</evidence>
<keyword evidence="6 9" id="KW-0547">Nucleotide-binding</keyword>
<dbReference type="PANTHER" id="PTHR17490">
    <property type="entry name" value="SUA5"/>
    <property type="match status" value="1"/>
</dbReference>
<sequence>MRWRWAPAVAALQAGEVIAYPTEGVWGFGCDPWNPQAVGRVLRLKQRPWQKGLILVACSCEQIEPLLRSLTREQRAQLESSWPGPNTWVIEDPEQWVPAWVRGEHSSVAVRVSAHPVVAALCEAFGGPLVSTSANRAGCPPMRYDWQVRYQFADQLGAVVPGPLGGQRGPSRIRELISGRELRPA</sequence>
<dbReference type="GO" id="GO:0005524">
    <property type="term" value="F:ATP binding"/>
    <property type="evidence" value="ECO:0007669"/>
    <property type="project" value="UniProtKB-UniRule"/>
</dbReference>
<evidence type="ECO:0000256" key="4">
    <source>
        <dbReference type="ARBA" id="ARBA00022694"/>
    </source>
</evidence>
<dbReference type="PROSITE" id="PS51163">
    <property type="entry name" value="YRDC"/>
    <property type="match status" value="1"/>
</dbReference>
<dbReference type="GO" id="GO:0003725">
    <property type="term" value="F:double-stranded RNA binding"/>
    <property type="evidence" value="ECO:0007669"/>
    <property type="project" value="InterPro"/>
</dbReference>
<dbReference type="HAMAP" id="MF_01852">
    <property type="entry name" value="TsaC"/>
    <property type="match status" value="1"/>
</dbReference>
<keyword evidence="7 9" id="KW-0067">ATP-binding</keyword>
<dbReference type="InterPro" id="IPR006070">
    <property type="entry name" value="Sua5-like_dom"/>
</dbReference>
<comment type="catalytic activity">
    <reaction evidence="8 9">
        <text>L-threonine + hydrogencarbonate + ATP = L-threonylcarbamoyladenylate + diphosphate + H2O</text>
        <dbReference type="Rhea" id="RHEA:36407"/>
        <dbReference type="ChEBI" id="CHEBI:15377"/>
        <dbReference type="ChEBI" id="CHEBI:17544"/>
        <dbReference type="ChEBI" id="CHEBI:30616"/>
        <dbReference type="ChEBI" id="CHEBI:33019"/>
        <dbReference type="ChEBI" id="CHEBI:57926"/>
        <dbReference type="ChEBI" id="CHEBI:73682"/>
        <dbReference type="EC" id="2.7.7.87"/>
    </reaction>
</comment>